<feature type="non-terminal residue" evidence="4">
    <location>
        <position position="1"/>
    </location>
</feature>
<feature type="region of interest" description="Disordered" evidence="2">
    <location>
        <begin position="156"/>
        <end position="213"/>
    </location>
</feature>
<dbReference type="PROSITE" id="PS50966">
    <property type="entry name" value="ZF_SWIM"/>
    <property type="match status" value="1"/>
</dbReference>
<proteinExistence type="predicted"/>
<reference evidence="4" key="1">
    <citation type="submission" date="2021-06" db="EMBL/GenBank/DDBJ databases">
        <authorList>
            <person name="Kallberg Y."/>
            <person name="Tangrot J."/>
            <person name="Rosling A."/>
        </authorList>
    </citation>
    <scope>NUCLEOTIDE SEQUENCE</scope>
    <source>
        <strain evidence="4">UK204</strain>
    </source>
</reference>
<dbReference type="AlphaFoldDB" id="A0A9N8W8L1"/>
<dbReference type="OrthoDB" id="2434612at2759"/>
<protein>
    <submittedName>
        <fullName evidence="4">6627_t:CDS:1</fullName>
    </submittedName>
</protein>
<accession>A0A9N8W8L1</accession>
<dbReference type="GO" id="GO:0008270">
    <property type="term" value="F:zinc ion binding"/>
    <property type="evidence" value="ECO:0007669"/>
    <property type="project" value="UniProtKB-KW"/>
</dbReference>
<evidence type="ECO:0000259" key="3">
    <source>
        <dbReference type="PROSITE" id="PS50966"/>
    </source>
</evidence>
<dbReference type="InterPro" id="IPR007527">
    <property type="entry name" value="Znf_SWIM"/>
</dbReference>
<dbReference type="EMBL" id="CAJVPQ010000433">
    <property type="protein sequence ID" value="CAG8481125.1"/>
    <property type="molecule type" value="Genomic_DNA"/>
</dbReference>
<evidence type="ECO:0000256" key="1">
    <source>
        <dbReference type="PROSITE-ProRule" id="PRU00325"/>
    </source>
</evidence>
<dbReference type="Pfam" id="PF04434">
    <property type="entry name" value="SWIM"/>
    <property type="match status" value="1"/>
</dbReference>
<name>A0A9N8W8L1_9GLOM</name>
<organism evidence="4 5">
    <name type="scientific">Funneliformis caledonium</name>
    <dbReference type="NCBI Taxonomy" id="1117310"/>
    <lineage>
        <taxon>Eukaryota</taxon>
        <taxon>Fungi</taxon>
        <taxon>Fungi incertae sedis</taxon>
        <taxon>Mucoromycota</taxon>
        <taxon>Glomeromycotina</taxon>
        <taxon>Glomeromycetes</taxon>
        <taxon>Glomerales</taxon>
        <taxon>Glomeraceae</taxon>
        <taxon>Funneliformis</taxon>
    </lineage>
</organism>
<evidence type="ECO:0000313" key="4">
    <source>
        <dbReference type="EMBL" id="CAG8481125.1"/>
    </source>
</evidence>
<comment type="caution">
    <text evidence="4">The sequence shown here is derived from an EMBL/GenBank/DDBJ whole genome shotgun (WGS) entry which is preliminary data.</text>
</comment>
<feature type="domain" description="SWIM-type" evidence="3">
    <location>
        <begin position="30"/>
        <end position="61"/>
    </location>
</feature>
<feature type="compositionally biased region" description="Basic residues" evidence="2">
    <location>
        <begin position="189"/>
        <end position="201"/>
    </location>
</feature>
<feature type="compositionally biased region" description="Basic and acidic residues" evidence="2">
    <location>
        <begin position="175"/>
        <end position="184"/>
    </location>
</feature>
<dbReference type="PANTHER" id="PTHR35385">
    <property type="entry name" value="PROTEIN B, PUTATIVE-RELATED-RELATED"/>
    <property type="match status" value="1"/>
</dbReference>
<gene>
    <name evidence="4" type="ORF">FCALED_LOCUS2715</name>
</gene>
<evidence type="ECO:0000313" key="5">
    <source>
        <dbReference type="Proteomes" id="UP000789570"/>
    </source>
</evidence>
<evidence type="ECO:0000256" key="2">
    <source>
        <dbReference type="SAM" id="MobiDB-lite"/>
    </source>
</evidence>
<keyword evidence="1" id="KW-0863">Zinc-finger</keyword>
<dbReference type="PANTHER" id="PTHR35385:SF2">
    <property type="entry name" value="PROTEIN B, PUTATIVE-RELATED"/>
    <property type="match status" value="1"/>
</dbReference>
<keyword evidence="1" id="KW-0479">Metal-binding</keyword>
<keyword evidence="1" id="KW-0862">Zinc</keyword>
<keyword evidence="5" id="KW-1185">Reference proteome</keyword>
<sequence>WEGVGANSIKETSIRNEFSVQSTRQDDLFYTVNSEIGACTCPVGVSGAPCKHQGAVAMKYHIAILNFIPSLTSEDRMVYAYVALGYTSENSSFYASLQPISTPQLRTALNKFAERYRSAKSKSIPRLTSYLYDLNRDLEPTARVRSGPMIRVQVESVKRRKAESSGGRKRKLPHTIREEKESLDPHVIPARKKRATTKKSHNLSMHVAKNQPN</sequence>
<dbReference type="Proteomes" id="UP000789570">
    <property type="component" value="Unassembled WGS sequence"/>
</dbReference>